<organism evidence="3 4">
    <name type="scientific">Candidatus Giovannonibacteria bacterium GW2011_GWA2_45_21</name>
    <dbReference type="NCBI Taxonomy" id="1618649"/>
    <lineage>
        <taxon>Bacteria</taxon>
        <taxon>Candidatus Giovannoniibacteriota</taxon>
    </lineage>
</organism>
<comment type="caution">
    <text evidence="3">The sequence shown here is derived from an EMBL/GenBank/DDBJ whole genome shotgun (WGS) entry which is preliminary data.</text>
</comment>
<name>A0A0G1M663_9BACT</name>
<dbReference type="SUPFAM" id="SSF55797">
    <property type="entry name" value="PR-1-like"/>
    <property type="match status" value="1"/>
</dbReference>
<dbReference type="InterPro" id="IPR014044">
    <property type="entry name" value="CAP_dom"/>
</dbReference>
<dbReference type="PANTHER" id="PTHR31157:SF1">
    <property type="entry name" value="SCP DOMAIN-CONTAINING PROTEIN"/>
    <property type="match status" value="1"/>
</dbReference>
<dbReference type="EMBL" id="LCKT01000035">
    <property type="protein sequence ID" value="KKU03736.1"/>
    <property type="molecule type" value="Genomic_DNA"/>
</dbReference>
<dbReference type="CDD" id="cd05379">
    <property type="entry name" value="CAP_bacterial"/>
    <property type="match status" value="1"/>
</dbReference>
<dbReference type="Gene3D" id="3.40.33.10">
    <property type="entry name" value="CAP"/>
    <property type="match status" value="1"/>
</dbReference>
<evidence type="ECO:0000313" key="3">
    <source>
        <dbReference type="EMBL" id="KKU03736.1"/>
    </source>
</evidence>
<dbReference type="InterPro" id="IPR035940">
    <property type="entry name" value="CAP_sf"/>
</dbReference>
<accession>A0A0G1M663</accession>
<dbReference type="Pfam" id="PF00188">
    <property type="entry name" value="CAP"/>
    <property type="match status" value="1"/>
</dbReference>
<evidence type="ECO:0000259" key="2">
    <source>
        <dbReference type="Pfam" id="PF00188"/>
    </source>
</evidence>
<evidence type="ECO:0000256" key="1">
    <source>
        <dbReference type="SAM" id="Phobius"/>
    </source>
</evidence>
<reference evidence="3 4" key="1">
    <citation type="journal article" date="2015" name="Nature">
        <title>rRNA introns, odd ribosomes, and small enigmatic genomes across a large radiation of phyla.</title>
        <authorList>
            <person name="Brown C.T."/>
            <person name="Hug L.A."/>
            <person name="Thomas B.C."/>
            <person name="Sharon I."/>
            <person name="Castelle C.J."/>
            <person name="Singh A."/>
            <person name="Wilkins M.J."/>
            <person name="Williams K.H."/>
            <person name="Banfield J.F."/>
        </authorList>
    </citation>
    <scope>NUCLEOTIDE SEQUENCE [LARGE SCALE GENOMIC DNA]</scope>
</reference>
<sequence length="315" mass="34390">MERVALTLKKYFIPHPGNDHKPHFLRPKTTAVILAGILFLEVAFLLNAFYIYPLSNYLASILPAVLVDETNTRRAEQDLAPLKTNHLLENAAKMKADDMATKGYFSHATLDGKTPWYFLDKAGYVFSAAGENLAVNFFDSKDVAEAWMNSAGHRANMLNSNYTEIGIATARGIYDGREAIFVVQFFGTPARPTLPSAPVKLTAIPEAEAKEIPRSVPGESFAAVINENAAEIPSTAPQARKPSVGDVLAAEPRTTVNYLYFALAGIVAAALVLKIFIKIRVQHPVLIANGILILIVIATAYLSNEFLSLTLMDIV</sequence>
<keyword evidence="1" id="KW-0472">Membrane</keyword>
<feature type="transmembrane region" description="Helical" evidence="1">
    <location>
        <begin position="31"/>
        <end position="52"/>
    </location>
</feature>
<evidence type="ECO:0000313" key="4">
    <source>
        <dbReference type="Proteomes" id="UP000034696"/>
    </source>
</evidence>
<proteinExistence type="predicted"/>
<feature type="domain" description="SCP" evidence="2">
    <location>
        <begin position="67"/>
        <end position="184"/>
    </location>
</feature>
<keyword evidence="1" id="KW-0812">Transmembrane</keyword>
<keyword evidence="1" id="KW-1133">Transmembrane helix</keyword>
<dbReference type="AlphaFoldDB" id="A0A0G1M663"/>
<gene>
    <name evidence="3" type="ORF">UX06_C0035G0002</name>
</gene>
<dbReference type="PANTHER" id="PTHR31157">
    <property type="entry name" value="SCP DOMAIN-CONTAINING PROTEIN"/>
    <property type="match status" value="1"/>
</dbReference>
<feature type="transmembrane region" description="Helical" evidence="1">
    <location>
        <begin position="258"/>
        <end position="277"/>
    </location>
</feature>
<protein>
    <submittedName>
        <fullName evidence="3">SCP-like protein extracellular</fullName>
    </submittedName>
</protein>
<dbReference type="Proteomes" id="UP000034696">
    <property type="component" value="Unassembled WGS sequence"/>
</dbReference>
<feature type="transmembrane region" description="Helical" evidence="1">
    <location>
        <begin position="284"/>
        <end position="302"/>
    </location>
</feature>